<evidence type="ECO:0000256" key="1">
    <source>
        <dbReference type="ARBA" id="ARBA00022448"/>
    </source>
</evidence>
<dbReference type="GO" id="GO:0005524">
    <property type="term" value="F:ATP binding"/>
    <property type="evidence" value="ECO:0007669"/>
    <property type="project" value="UniProtKB-KW"/>
</dbReference>
<dbReference type="InterPro" id="IPR017871">
    <property type="entry name" value="ABC_transporter-like_CS"/>
</dbReference>
<dbReference type="Proteomes" id="UP000749471">
    <property type="component" value="Unassembled WGS sequence"/>
</dbReference>
<dbReference type="PROSITE" id="PS50893">
    <property type="entry name" value="ABC_TRANSPORTER_2"/>
    <property type="match status" value="1"/>
</dbReference>
<evidence type="ECO:0000259" key="3">
    <source>
        <dbReference type="PROSITE" id="PS50893"/>
    </source>
</evidence>
<evidence type="ECO:0000256" key="2">
    <source>
        <dbReference type="ARBA" id="ARBA00022967"/>
    </source>
</evidence>
<organism evidence="4 5">
    <name type="scientific">Tissierella simiarum</name>
    <dbReference type="NCBI Taxonomy" id="2841534"/>
    <lineage>
        <taxon>Bacteria</taxon>
        <taxon>Bacillati</taxon>
        <taxon>Bacillota</taxon>
        <taxon>Tissierellia</taxon>
        <taxon>Tissierellales</taxon>
        <taxon>Tissierellaceae</taxon>
        <taxon>Tissierella</taxon>
    </lineage>
</organism>
<gene>
    <name evidence="4" type="ORF">KQI42_07545</name>
</gene>
<reference evidence="4 5" key="1">
    <citation type="submission" date="2021-06" db="EMBL/GenBank/DDBJ databases">
        <authorList>
            <person name="Sun Q."/>
            <person name="Li D."/>
        </authorList>
    </citation>
    <scope>NUCLEOTIDE SEQUENCE [LARGE SCALE GENOMIC DNA]</scope>
    <source>
        <strain evidence="4 5">MSJ-40</strain>
    </source>
</reference>
<dbReference type="InterPro" id="IPR003593">
    <property type="entry name" value="AAA+_ATPase"/>
</dbReference>
<comment type="caution">
    <text evidence="4">The sequence shown here is derived from an EMBL/GenBank/DDBJ whole genome shotgun (WGS) entry which is preliminary data.</text>
</comment>
<feature type="domain" description="ABC transporter" evidence="3">
    <location>
        <begin position="4"/>
        <end position="240"/>
    </location>
</feature>
<keyword evidence="2" id="KW-1278">Translocase</keyword>
<dbReference type="EMBL" id="JAHLPM010000005">
    <property type="protein sequence ID" value="MBU5437857.1"/>
    <property type="molecule type" value="Genomic_DNA"/>
</dbReference>
<dbReference type="RefSeq" id="WP_216518420.1">
    <property type="nucleotide sequence ID" value="NZ_JAHLPM010000005.1"/>
</dbReference>
<keyword evidence="1" id="KW-0813">Transport</keyword>
<protein>
    <submittedName>
        <fullName evidence="4">ABC transporter ATP-binding protein</fullName>
    </submittedName>
</protein>
<dbReference type="PANTHER" id="PTHR42794:SF1">
    <property type="entry name" value="HEMIN IMPORT ATP-BINDING PROTEIN HMUV"/>
    <property type="match status" value="1"/>
</dbReference>
<accession>A0ABS6E4L8</accession>
<proteinExistence type="predicted"/>
<dbReference type="CDD" id="cd03214">
    <property type="entry name" value="ABC_Iron-Siderophores_B12_Hemin"/>
    <property type="match status" value="1"/>
</dbReference>
<name>A0ABS6E4L8_9FIRM</name>
<evidence type="ECO:0000313" key="5">
    <source>
        <dbReference type="Proteomes" id="UP000749471"/>
    </source>
</evidence>
<evidence type="ECO:0000313" key="4">
    <source>
        <dbReference type="EMBL" id="MBU5437857.1"/>
    </source>
</evidence>
<dbReference type="SMART" id="SM00382">
    <property type="entry name" value="AAA"/>
    <property type="match status" value="1"/>
</dbReference>
<dbReference type="PROSITE" id="PS00211">
    <property type="entry name" value="ABC_TRANSPORTER_1"/>
    <property type="match status" value="1"/>
</dbReference>
<sequence>MYALKVNDIEFGYDRELVLKGISFNIEKGKFISIIGPNGSGKSTLLKTLNNLYKPTKGNIFIEGNEISSLKGKDLAKRIALVPQNTNIDYDFTVEDIVLMGRHPYKGRFQKENQNDYSIIDESLKMTNTLHLKDRPITEISGGERQRVIIAKALAQRPTIILLDEPTSHLDINHQIDILNLLKNLNKEKGTTIILVIHDINLAARYSDEIILLNDGVVLGIGKPEEVITTTNVETAYNLNVVIDRNKYTNSLYLTPVEIKKRIPKKQTETVHIICGGGTGAEVINRLYDEGFNLTLGVLNVGDSDWQHGKSLMIPMVEEAPFTGISEKTYNKNSEKVKAADIIVISSIPFSRGNLKNLISGYEGLKSGKKVFFIWDYPDENFDYTDGKATKLINEMKQTGMKVVKSVEDLVRSIKECT</sequence>
<keyword evidence="4" id="KW-0067">ATP-binding</keyword>
<keyword evidence="5" id="KW-1185">Reference proteome</keyword>
<dbReference type="Pfam" id="PF00005">
    <property type="entry name" value="ABC_tran"/>
    <property type="match status" value="1"/>
</dbReference>
<dbReference type="InterPro" id="IPR003439">
    <property type="entry name" value="ABC_transporter-like_ATP-bd"/>
</dbReference>
<keyword evidence="4" id="KW-0547">Nucleotide-binding</keyword>
<dbReference type="PANTHER" id="PTHR42794">
    <property type="entry name" value="HEMIN IMPORT ATP-BINDING PROTEIN HMUV"/>
    <property type="match status" value="1"/>
</dbReference>